<organism evidence="3 4">
    <name type="scientific">Methanobrevibacter curvatus</name>
    <dbReference type="NCBI Taxonomy" id="49547"/>
    <lineage>
        <taxon>Archaea</taxon>
        <taxon>Methanobacteriati</taxon>
        <taxon>Methanobacteriota</taxon>
        <taxon>Methanomada group</taxon>
        <taxon>Methanobacteria</taxon>
        <taxon>Methanobacteriales</taxon>
        <taxon>Methanobacteriaceae</taxon>
        <taxon>Methanobrevibacter</taxon>
    </lineage>
</organism>
<reference evidence="3 4" key="1">
    <citation type="submission" date="2016-04" db="EMBL/GenBank/DDBJ databases">
        <title>Genome sequence of Methanobrevibacter curvatus DSM 11111.</title>
        <authorList>
            <person name="Poehlein A."/>
            <person name="Seedorf H."/>
            <person name="Daniel R."/>
        </authorList>
    </citation>
    <scope>NUCLEOTIDE SEQUENCE [LARGE SCALE GENOMIC DNA]</scope>
    <source>
        <strain evidence="3 4">DSM 11111</strain>
    </source>
</reference>
<evidence type="ECO:0008006" key="5">
    <source>
        <dbReference type="Google" id="ProtNLM"/>
    </source>
</evidence>
<dbReference type="STRING" id="49547.MBCUR_11170"/>
<keyword evidence="4" id="KW-1185">Reference proteome</keyword>
<dbReference type="EMBL" id="LWMV01000170">
    <property type="protein sequence ID" value="KZX12265.1"/>
    <property type="molecule type" value="Genomic_DNA"/>
</dbReference>
<dbReference type="AlphaFoldDB" id="A0A162FFB7"/>
<dbReference type="InterPro" id="IPR020209">
    <property type="entry name" value="Cas6b_C"/>
</dbReference>
<dbReference type="Pfam" id="PF17262">
    <property type="entry name" value="Cas6b_C"/>
    <property type="match status" value="1"/>
</dbReference>
<dbReference type="PATRIC" id="fig|49547.3.peg.1193"/>
<protein>
    <recommendedName>
        <fullName evidence="5">CRISPR associated protein Cas6</fullName>
    </recommendedName>
</protein>
<dbReference type="InterPro" id="IPR041528">
    <property type="entry name" value="Cas6b_N"/>
</dbReference>
<evidence type="ECO:0000259" key="2">
    <source>
        <dbReference type="Pfam" id="PF17955"/>
    </source>
</evidence>
<sequence>MNLEQTFRKSLIKGYLENKVFYFISNAFINLRKDFKLLTGNKMKINTAHLTLKTDKKVTEEVSKLRGYIGNKFKDYPLLHNHFSENKFLYSYPLIQYKIVDGEVSILAIEEGISTIKEIYSDIEELKLKNTYEVREKILREKTTDIRTTNEEIHYKFLSPWVALNPNNHSKFQNLKMWKDKKLFLNSILIGNILSMSKGLGIIVNRKIYPKTHLDECEVIFKGLNMIGFTGEFKIRYKIPDFFGLGKGVSQGFGTIKEITDNEI</sequence>
<feature type="domain" description="Cas6b N-terminal" evidence="2">
    <location>
        <begin position="43"/>
        <end position="144"/>
    </location>
</feature>
<comment type="caution">
    <text evidence="3">The sequence shown here is derived from an EMBL/GenBank/DDBJ whole genome shotgun (WGS) entry which is preliminary data.</text>
</comment>
<feature type="domain" description="Cas6b C-terminal" evidence="1">
    <location>
        <begin position="148"/>
        <end position="259"/>
    </location>
</feature>
<evidence type="ECO:0000313" key="3">
    <source>
        <dbReference type="EMBL" id="KZX12265.1"/>
    </source>
</evidence>
<dbReference type="Proteomes" id="UP000077245">
    <property type="component" value="Unassembled WGS sequence"/>
</dbReference>
<evidence type="ECO:0000313" key="4">
    <source>
        <dbReference type="Proteomes" id="UP000077245"/>
    </source>
</evidence>
<gene>
    <name evidence="3" type="ORF">MBCUR_11170</name>
</gene>
<dbReference type="Pfam" id="PF17955">
    <property type="entry name" value="Cas6b_N"/>
    <property type="match status" value="1"/>
</dbReference>
<evidence type="ECO:0000259" key="1">
    <source>
        <dbReference type="Pfam" id="PF17262"/>
    </source>
</evidence>
<accession>A0A162FFB7</accession>
<name>A0A162FFB7_9EURY</name>
<proteinExistence type="predicted"/>